<name>A0A2P2Q0C3_RHIMU</name>
<reference evidence="1" key="1">
    <citation type="submission" date="2018-02" db="EMBL/GenBank/DDBJ databases">
        <title>Rhizophora mucronata_Transcriptome.</title>
        <authorList>
            <person name="Meera S.P."/>
            <person name="Sreeshan A."/>
            <person name="Augustine A."/>
        </authorList>
    </citation>
    <scope>NUCLEOTIDE SEQUENCE</scope>
    <source>
        <tissue evidence="1">Leaf</tissue>
    </source>
</reference>
<dbReference type="EMBL" id="GGEC01079962">
    <property type="protein sequence ID" value="MBX60446.1"/>
    <property type="molecule type" value="Transcribed_RNA"/>
</dbReference>
<proteinExistence type="predicted"/>
<evidence type="ECO:0000313" key="1">
    <source>
        <dbReference type="EMBL" id="MBX60446.1"/>
    </source>
</evidence>
<protein>
    <submittedName>
        <fullName evidence="1">Uncharacterized protein</fullName>
    </submittedName>
</protein>
<sequence length="27" mass="3231">MDHWFQNKRKNVTSTFISNSTIHIHST</sequence>
<accession>A0A2P2Q0C3</accession>
<dbReference type="AlphaFoldDB" id="A0A2P2Q0C3"/>
<organism evidence="1">
    <name type="scientific">Rhizophora mucronata</name>
    <name type="common">Asiatic mangrove</name>
    <dbReference type="NCBI Taxonomy" id="61149"/>
    <lineage>
        <taxon>Eukaryota</taxon>
        <taxon>Viridiplantae</taxon>
        <taxon>Streptophyta</taxon>
        <taxon>Embryophyta</taxon>
        <taxon>Tracheophyta</taxon>
        <taxon>Spermatophyta</taxon>
        <taxon>Magnoliopsida</taxon>
        <taxon>eudicotyledons</taxon>
        <taxon>Gunneridae</taxon>
        <taxon>Pentapetalae</taxon>
        <taxon>rosids</taxon>
        <taxon>fabids</taxon>
        <taxon>Malpighiales</taxon>
        <taxon>Rhizophoraceae</taxon>
        <taxon>Rhizophora</taxon>
    </lineage>
</organism>